<organism evidence="2 3">
    <name type="scientific">Cupriavidus basilensis</name>
    <dbReference type="NCBI Taxonomy" id="68895"/>
    <lineage>
        <taxon>Bacteria</taxon>
        <taxon>Pseudomonadati</taxon>
        <taxon>Pseudomonadota</taxon>
        <taxon>Betaproteobacteria</taxon>
        <taxon>Burkholderiales</taxon>
        <taxon>Burkholderiaceae</taxon>
        <taxon>Cupriavidus</taxon>
    </lineage>
</organism>
<evidence type="ECO:0000259" key="1">
    <source>
        <dbReference type="Pfam" id="PF01965"/>
    </source>
</evidence>
<dbReference type="Gene3D" id="3.40.50.880">
    <property type="match status" value="1"/>
</dbReference>
<evidence type="ECO:0000313" key="2">
    <source>
        <dbReference type="EMBL" id="MDF3831633.1"/>
    </source>
</evidence>
<dbReference type="PANTHER" id="PTHR43130">
    <property type="entry name" value="ARAC-FAMILY TRANSCRIPTIONAL REGULATOR"/>
    <property type="match status" value="1"/>
</dbReference>
<accession>A0ABT6AGB1</accession>
<comment type="caution">
    <text evidence="2">The sequence shown here is derived from an EMBL/GenBank/DDBJ whole genome shotgun (WGS) entry which is preliminary data.</text>
</comment>
<dbReference type="InterPro" id="IPR052158">
    <property type="entry name" value="INH-QAR"/>
</dbReference>
<name>A0ABT6AGB1_9BURK</name>
<proteinExistence type="predicted"/>
<evidence type="ECO:0000313" key="3">
    <source>
        <dbReference type="Proteomes" id="UP001216674"/>
    </source>
</evidence>
<dbReference type="SUPFAM" id="SSF52317">
    <property type="entry name" value="Class I glutamine amidotransferase-like"/>
    <property type="match status" value="1"/>
</dbReference>
<reference evidence="2 3" key="1">
    <citation type="submission" date="2023-03" db="EMBL/GenBank/DDBJ databases">
        <title>Draft assemblies of triclosan tolerant bacteria isolated from returned activated sludge.</title>
        <authorList>
            <person name="Van Hamelsveld S."/>
        </authorList>
    </citation>
    <scope>NUCLEOTIDE SEQUENCE [LARGE SCALE GENOMIC DNA]</scope>
    <source>
        <strain evidence="2 3">GW210010_S58</strain>
    </source>
</reference>
<dbReference type="InterPro" id="IPR029062">
    <property type="entry name" value="Class_I_gatase-like"/>
</dbReference>
<keyword evidence="3" id="KW-1185">Reference proteome</keyword>
<gene>
    <name evidence="2" type="ORF">P3W85_01475</name>
</gene>
<sequence>MQIGMLVFPDITATDYVAPADLLVRMPGAQLQLVWKHTDPIATELGWEFRATRRMDDCGQLDMLVVPGGPGLGRLLDDEEVLRFLARQAAGAQWIVGICTGPLLLGAAGLLKGYAATCHWASHALLELVGAKPVDQRVVVDRNRVTGAGVTSGIDCALRVIALAGGDAVAQGVQLFAEYDPQPPFDSGSPHKAPAAIVAAMRAKMQPIVQARGAILRKRLG</sequence>
<feature type="domain" description="DJ-1/PfpI" evidence="1">
    <location>
        <begin position="2"/>
        <end position="161"/>
    </location>
</feature>
<dbReference type="RefSeq" id="WP_276263468.1">
    <property type="nucleotide sequence ID" value="NZ_JARJLM010000019.1"/>
</dbReference>
<dbReference type="Proteomes" id="UP001216674">
    <property type="component" value="Unassembled WGS sequence"/>
</dbReference>
<dbReference type="Pfam" id="PF01965">
    <property type="entry name" value="DJ-1_PfpI"/>
    <property type="match status" value="1"/>
</dbReference>
<dbReference type="CDD" id="cd03139">
    <property type="entry name" value="GATase1_PfpI_2"/>
    <property type="match status" value="1"/>
</dbReference>
<protein>
    <submittedName>
        <fullName evidence="2">DJ-1/PfpI family protein</fullName>
    </submittedName>
</protein>
<dbReference type="InterPro" id="IPR002818">
    <property type="entry name" value="DJ-1/PfpI"/>
</dbReference>
<dbReference type="EMBL" id="JARJLM010000019">
    <property type="protein sequence ID" value="MDF3831633.1"/>
    <property type="molecule type" value="Genomic_DNA"/>
</dbReference>
<dbReference type="PANTHER" id="PTHR43130:SF2">
    <property type="entry name" value="DJ-1_PFPI DOMAIN-CONTAINING PROTEIN"/>
    <property type="match status" value="1"/>
</dbReference>